<reference evidence="2" key="1">
    <citation type="submission" date="2015-03" db="EMBL/GenBank/DDBJ databases">
        <title>Pseudomonas frederiksbergensis hydrocarbon degrader.</title>
        <authorList>
            <person name="Brown L.M."/>
            <person name="Ruiz O.N."/>
            <person name="Mueller S."/>
            <person name="Gunasekera T.S."/>
        </authorList>
    </citation>
    <scope>NUCLEOTIDE SEQUENCE [LARGE SCALE GENOMIC DNA]</scope>
    <source>
        <strain evidence="2">SI8</strain>
    </source>
</reference>
<protein>
    <submittedName>
        <fullName evidence="1">Cloacin</fullName>
    </submittedName>
</protein>
<accession>A0A0B1Z1U2</accession>
<dbReference type="Gene3D" id="3.10.50.20">
    <property type="entry name" value="Cloacin immunity protein"/>
    <property type="match status" value="1"/>
</dbReference>
<organism evidence="1 2">
    <name type="scientific">Pseudomonas frederiksbergensis</name>
    <dbReference type="NCBI Taxonomy" id="104087"/>
    <lineage>
        <taxon>Bacteria</taxon>
        <taxon>Pseudomonadati</taxon>
        <taxon>Pseudomonadota</taxon>
        <taxon>Gammaproteobacteria</taxon>
        <taxon>Pseudomonadales</taxon>
        <taxon>Pseudomonadaceae</taxon>
        <taxon>Pseudomonas</taxon>
    </lineage>
</organism>
<comment type="caution">
    <text evidence="1">The sequence shown here is derived from an EMBL/GenBank/DDBJ whole genome shotgun (WGS) entry which is preliminary data.</text>
</comment>
<dbReference type="GO" id="GO:0015643">
    <property type="term" value="F:toxic substance binding"/>
    <property type="evidence" value="ECO:0007669"/>
    <property type="project" value="InterPro"/>
</dbReference>
<evidence type="ECO:0000313" key="2">
    <source>
        <dbReference type="Proteomes" id="UP000030949"/>
    </source>
</evidence>
<dbReference type="PRINTS" id="PR01296">
    <property type="entry name" value="CLOACNIMMNTY"/>
</dbReference>
<evidence type="ECO:0000313" key="1">
    <source>
        <dbReference type="EMBL" id="KHK63367.1"/>
    </source>
</evidence>
<dbReference type="SUPFAM" id="SSF54552">
    <property type="entry name" value="Colicin E3 immunity protein"/>
    <property type="match status" value="1"/>
</dbReference>
<dbReference type="AlphaFoldDB" id="A0A0B1Z1U2"/>
<dbReference type="InterPro" id="IPR036528">
    <property type="entry name" value="Cloacn_immnty_sf"/>
</dbReference>
<gene>
    <name evidence="1" type="ORF">JZ00_18010</name>
</gene>
<dbReference type="Pfam" id="PF03513">
    <property type="entry name" value="Cloacin_immun"/>
    <property type="match status" value="1"/>
</dbReference>
<dbReference type="OrthoDB" id="7009318at2"/>
<dbReference type="InterPro" id="IPR003063">
    <property type="entry name" value="Cloacn_immnty_fam"/>
</dbReference>
<dbReference type="EMBL" id="JQGJ01000011">
    <property type="protein sequence ID" value="KHK63367.1"/>
    <property type="molecule type" value="Genomic_DNA"/>
</dbReference>
<sequence length="84" mass="10108">MGLKIRLRWFDKVSELLVEKEYSQDFGNDSKILDELNIPLENNINNGNFDVDAEWVEILQPHFTHPLDLSKYDYQISFDYRDIW</sequence>
<name>A0A0B1Z1U2_9PSED</name>
<dbReference type="GO" id="GO:0030153">
    <property type="term" value="P:bacteriocin immunity"/>
    <property type="evidence" value="ECO:0007669"/>
    <property type="project" value="InterPro"/>
</dbReference>
<proteinExistence type="predicted"/>
<dbReference type="RefSeq" id="WP_039592647.1">
    <property type="nucleotide sequence ID" value="NZ_CP142104.1"/>
</dbReference>
<dbReference type="Proteomes" id="UP000030949">
    <property type="component" value="Unassembled WGS sequence"/>
</dbReference>